<name>B0TLH2_SHEHH</name>
<dbReference type="SUPFAM" id="SSF55486">
    <property type="entry name" value="Metalloproteases ('zincins'), catalytic domain"/>
    <property type="match status" value="1"/>
</dbReference>
<dbReference type="CDD" id="cd20169">
    <property type="entry name" value="Peptidase_M90_mtfA"/>
    <property type="match status" value="1"/>
</dbReference>
<dbReference type="Pfam" id="PF06167">
    <property type="entry name" value="Peptidase_M90"/>
    <property type="match status" value="1"/>
</dbReference>
<organism evidence="1 2">
    <name type="scientific">Shewanella halifaxensis (strain HAW-EB4)</name>
    <dbReference type="NCBI Taxonomy" id="458817"/>
    <lineage>
        <taxon>Bacteria</taxon>
        <taxon>Pseudomonadati</taxon>
        <taxon>Pseudomonadota</taxon>
        <taxon>Gammaproteobacteria</taxon>
        <taxon>Alteromonadales</taxon>
        <taxon>Shewanellaceae</taxon>
        <taxon>Shewanella</taxon>
    </lineage>
</organism>
<protein>
    <recommendedName>
        <fullName evidence="3">Zinc-dependent peptidase</fullName>
    </recommendedName>
</protein>
<dbReference type="InterPro" id="IPR010384">
    <property type="entry name" value="MtfA_fam"/>
</dbReference>
<dbReference type="EMBL" id="CP000931">
    <property type="protein sequence ID" value="ABZ75922.1"/>
    <property type="molecule type" value="Genomic_DNA"/>
</dbReference>
<dbReference type="STRING" id="458817.Shal_1355"/>
<dbReference type="Proteomes" id="UP000001317">
    <property type="component" value="Chromosome"/>
</dbReference>
<dbReference type="PANTHER" id="PTHR30164:SF2">
    <property type="entry name" value="PROTEIN MTFA"/>
    <property type="match status" value="1"/>
</dbReference>
<dbReference type="InterPro" id="IPR042252">
    <property type="entry name" value="MtfA_N"/>
</dbReference>
<keyword evidence="2" id="KW-1185">Reference proteome</keyword>
<dbReference type="Gene3D" id="1.10.472.150">
    <property type="entry name" value="Glucose-regulated metallo-peptidase M90, N-terminal domain"/>
    <property type="match status" value="1"/>
</dbReference>
<dbReference type="AlphaFoldDB" id="B0TLH2"/>
<evidence type="ECO:0000313" key="1">
    <source>
        <dbReference type="EMBL" id="ABZ75922.1"/>
    </source>
</evidence>
<dbReference type="GO" id="GO:0004177">
    <property type="term" value="F:aminopeptidase activity"/>
    <property type="evidence" value="ECO:0007669"/>
    <property type="project" value="TreeGrafter"/>
</dbReference>
<dbReference type="RefSeq" id="WP_012276462.1">
    <property type="nucleotide sequence ID" value="NC_010334.1"/>
</dbReference>
<dbReference type="InterPro" id="IPR024079">
    <property type="entry name" value="MetalloPept_cat_dom_sf"/>
</dbReference>
<dbReference type="OrthoDB" id="9786424at2"/>
<dbReference type="eggNOG" id="COG3228">
    <property type="taxonomic scope" value="Bacteria"/>
</dbReference>
<dbReference type="GO" id="GO:0005829">
    <property type="term" value="C:cytosol"/>
    <property type="evidence" value="ECO:0007669"/>
    <property type="project" value="TreeGrafter"/>
</dbReference>
<sequence>MLAIFLILLISGSVIAWIASASWRARRRRKHISQQPFPHEWRNILKRRIPFFRVLPADLQLQLKKHIQIFIAEKHFVGCDGLQIDDDIRVTVAAQACLLLLNRQTDFYPRLKEILIYPSAFIVENQQQHGAGVVSDQRRVLSGESWQHGRVILSWQTTQHDAAVPDDGSNVVIHEFAHQLDQEDGSANGAPILKNISDYASWSEVLMQEYQSLVNATQYGEYSLFSYYGATNPAEFFAVISEVFFEKPHEFINQHPALYQELRSFYQLDPVNWQ</sequence>
<dbReference type="GO" id="GO:0008237">
    <property type="term" value="F:metallopeptidase activity"/>
    <property type="evidence" value="ECO:0007669"/>
    <property type="project" value="InterPro"/>
</dbReference>
<dbReference type="HOGENOM" id="CLU_063037_0_1_6"/>
<dbReference type="KEGG" id="shl:Shal_1355"/>
<gene>
    <name evidence="1" type="ordered locus">Shal_1355</name>
</gene>
<dbReference type="PANTHER" id="PTHR30164">
    <property type="entry name" value="MTFA PEPTIDASE"/>
    <property type="match status" value="1"/>
</dbReference>
<reference evidence="1" key="1">
    <citation type="submission" date="2008-01" db="EMBL/GenBank/DDBJ databases">
        <title>Complete sequence of Shewanella halifaxensis HAW-EB4.</title>
        <authorList>
            <consortium name="US DOE Joint Genome Institute"/>
            <person name="Copeland A."/>
            <person name="Lucas S."/>
            <person name="Lapidus A."/>
            <person name="Glavina del Rio T."/>
            <person name="Dalin E."/>
            <person name="Tice H."/>
            <person name="Bruce D."/>
            <person name="Goodwin L."/>
            <person name="Pitluck S."/>
            <person name="Sims D."/>
            <person name="Brettin T."/>
            <person name="Detter J.C."/>
            <person name="Han C."/>
            <person name="Kuske C.R."/>
            <person name="Schmutz J."/>
            <person name="Larimer F."/>
            <person name="Land M."/>
            <person name="Hauser L."/>
            <person name="Kyrpides N."/>
            <person name="Kim E."/>
            <person name="Zhao J.-S."/>
            <person name="Richardson P."/>
        </authorList>
    </citation>
    <scope>NUCLEOTIDE SEQUENCE [LARGE SCALE GENOMIC DNA]</scope>
    <source>
        <strain evidence="1">HAW-EB4</strain>
    </source>
</reference>
<evidence type="ECO:0008006" key="3">
    <source>
        <dbReference type="Google" id="ProtNLM"/>
    </source>
</evidence>
<accession>B0TLH2</accession>
<dbReference type="Gene3D" id="3.40.390.10">
    <property type="entry name" value="Collagenase (Catalytic Domain)"/>
    <property type="match status" value="1"/>
</dbReference>
<dbReference type="FunFam" id="1.10.472.150:FF:000001">
    <property type="entry name" value="Protein MtfA"/>
    <property type="match status" value="1"/>
</dbReference>
<evidence type="ECO:0000313" key="2">
    <source>
        <dbReference type="Proteomes" id="UP000001317"/>
    </source>
</evidence>
<proteinExistence type="predicted"/>